<keyword evidence="2" id="KW-0175">Coiled coil</keyword>
<keyword evidence="4" id="KW-0812">Transmembrane</keyword>
<proteinExistence type="inferred from homology"/>
<dbReference type="CDD" id="cd02121">
    <property type="entry name" value="PA_GCPII_like"/>
    <property type="match status" value="1"/>
</dbReference>
<dbReference type="EMBL" id="KQ086088">
    <property type="protein sequence ID" value="KLO08530.1"/>
    <property type="molecule type" value="Genomic_DNA"/>
</dbReference>
<feature type="compositionally biased region" description="Basic and acidic residues" evidence="3">
    <location>
        <begin position="813"/>
        <end position="825"/>
    </location>
</feature>
<feature type="region of interest" description="Disordered" evidence="3">
    <location>
        <begin position="813"/>
        <end position="833"/>
    </location>
</feature>
<dbReference type="FunFam" id="3.40.630.10:FF:000101">
    <property type="entry name" value="N-acetylated alpha-linked acidic dipeptidase like 1"/>
    <property type="match status" value="1"/>
</dbReference>
<reference evidence="8 9" key="1">
    <citation type="submission" date="2015-04" db="EMBL/GenBank/DDBJ databases">
        <title>Complete genome sequence of Schizopora paradoxa KUC8140, a cosmopolitan wood degrader in East Asia.</title>
        <authorList>
            <consortium name="DOE Joint Genome Institute"/>
            <person name="Min B."/>
            <person name="Park H."/>
            <person name="Jang Y."/>
            <person name="Kim J.-J."/>
            <person name="Kim K.H."/>
            <person name="Pangilinan J."/>
            <person name="Lipzen A."/>
            <person name="Riley R."/>
            <person name="Grigoriev I.V."/>
            <person name="Spatafora J.W."/>
            <person name="Choi I.-G."/>
        </authorList>
    </citation>
    <scope>NUCLEOTIDE SEQUENCE [LARGE SCALE GENOMIC DNA]</scope>
    <source>
        <strain evidence="8 9">KUC8140</strain>
    </source>
</reference>
<dbReference type="AlphaFoldDB" id="A0A0H2R9L5"/>
<dbReference type="Gene3D" id="1.20.930.40">
    <property type="entry name" value="Transferrin receptor-like, dimerisation domain"/>
    <property type="match status" value="1"/>
</dbReference>
<organism evidence="8 9">
    <name type="scientific">Schizopora paradoxa</name>
    <dbReference type="NCBI Taxonomy" id="27342"/>
    <lineage>
        <taxon>Eukaryota</taxon>
        <taxon>Fungi</taxon>
        <taxon>Dikarya</taxon>
        <taxon>Basidiomycota</taxon>
        <taxon>Agaricomycotina</taxon>
        <taxon>Agaricomycetes</taxon>
        <taxon>Hymenochaetales</taxon>
        <taxon>Schizoporaceae</taxon>
        <taxon>Schizopora</taxon>
    </lineage>
</organism>
<dbReference type="SUPFAM" id="SSF52025">
    <property type="entry name" value="PA domain"/>
    <property type="match status" value="1"/>
</dbReference>
<evidence type="ECO:0000256" key="2">
    <source>
        <dbReference type="SAM" id="Coils"/>
    </source>
</evidence>
<keyword evidence="4" id="KW-1133">Transmembrane helix</keyword>
<dbReference type="InterPro" id="IPR046450">
    <property type="entry name" value="PA_dom_sf"/>
</dbReference>
<dbReference type="Pfam" id="PF04253">
    <property type="entry name" value="TFR_dimer"/>
    <property type="match status" value="1"/>
</dbReference>
<evidence type="ECO:0000256" key="3">
    <source>
        <dbReference type="SAM" id="MobiDB-lite"/>
    </source>
</evidence>
<dbReference type="PANTHER" id="PTHR10404">
    <property type="entry name" value="N-ACETYLATED-ALPHA-LINKED ACIDIC DIPEPTIDASE"/>
    <property type="match status" value="1"/>
</dbReference>
<keyword evidence="4" id="KW-0472">Membrane</keyword>
<feature type="coiled-coil region" evidence="2">
    <location>
        <begin position="706"/>
        <end position="740"/>
    </location>
</feature>
<feature type="domain" description="Transferrin receptor-like dimerisation" evidence="6">
    <location>
        <begin position="837"/>
        <end position="923"/>
    </location>
</feature>
<evidence type="ECO:0000256" key="1">
    <source>
        <dbReference type="ARBA" id="ARBA00005634"/>
    </source>
</evidence>
<comment type="similarity">
    <text evidence="1">Belongs to the peptidase M28 family. M28B subfamily.</text>
</comment>
<dbReference type="InterPro" id="IPR039373">
    <property type="entry name" value="Peptidase_M28B"/>
</dbReference>
<dbReference type="Pfam" id="PF04389">
    <property type="entry name" value="Peptidase_M28"/>
    <property type="match status" value="1"/>
</dbReference>
<dbReference type="InParanoid" id="A0A0H2R9L5"/>
<dbReference type="Gene3D" id="3.40.630.10">
    <property type="entry name" value="Zn peptidases"/>
    <property type="match status" value="1"/>
</dbReference>
<dbReference type="Proteomes" id="UP000053477">
    <property type="component" value="Unassembled WGS sequence"/>
</dbReference>
<dbReference type="PANTHER" id="PTHR10404:SF46">
    <property type="entry name" value="VACUOLAR PROTEIN SORTING-ASSOCIATED PROTEIN 70"/>
    <property type="match status" value="1"/>
</dbReference>
<dbReference type="InterPro" id="IPR036757">
    <property type="entry name" value="TFR-like_dimer_dom_sf"/>
</dbReference>
<accession>A0A0H2R9L5</accession>
<dbReference type="OrthoDB" id="5841748at2759"/>
<evidence type="ECO:0000313" key="8">
    <source>
        <dbReference type="EMBL" id="KLO08530.1"/>
    </source>
</evidence>
<evidence type="ECO:0000259" key="6">
    <source>
        <dbReference type="Pfam" id="PF04253"/>
    </source>
</evidence>
<feature type="domain" description="Peptidase M28" evidence="7">
    <location>
        <begin position="406"/>
        <end position="543"/>
    </location>
</feature>
<keyword evidence="9" id="KW-1185">Reference proteome</keyword>
<dbReference type="FunCoup" id="A0A0H2R9L5">
    <property type="interactions" value="47"/>
</dbReference>
<evidence type="ECO:0000259" key="7">
    <source>
        <dbReference type="Pfam" id="PF04389"/>
    </source>
</evidence>
<name>A0A0H2R9L5_9AGAM</name>
<dbReference type="GO" id="GO:0004180">
    <property type="term" value="F:carboxypeptidase activity"/>
    <property type="evidence" value="ECO:0007669"/>
    <property type="project" value="TreeGrafter"/>
</dbReference>
<dbReference type="InterPro" id="IPR003137">
    <property type="entry name" value="PA_domain"/>
</dbReference>
<feature type="transmembrane region" description="Helical" evidence="4">
    <location>
        <begin position="37"/>
        <end position="56"/>
    </location>
</feature>
<dbReference type="CDD" id="cd08022">
    <property type="entry name" value="M28_PSMA_like"/>
    <property type="match status" value="1"/>
</dbReference>
<dbReference type="Gene3D" id="3.50.30.30">
    <property type="match status" value="1"/>
</dbReference>
<dbReference type="Pfam" id="PF02225">
    <property type="entry name" value="PA"/>
    <property type="match status" value="1"/>
</dbReference>
<dbReference type="SUPFAM" id="SSF53187">
    <property type="entry name" value="Zn-dependent exopeptidases"/>
    <property type="match status" value="1"/>
</dbReference>
<dbReference type="InterPro" id="IPR007365">
    <property type="entry name" value="TFR-like_dimer_dom"/>
</dbReference>
<evidence type="ECO:0000259" key="5">
    <source>
        <dbReference type="Pfam" id="PF02225"/>
    </source>
</evidence>
<evidence type="ECO:0000313" key="9">
    <source>
        <dbReference type="Proteomes" id="UP000053477"/>
    </source>
</evidence>
<gene>
    <name evidence="8" type="ORF">SCHPADRAFT_922618</name>
</gene>
<protein>
    <submittedName>
        <fullName evidence="8">Zn-dependent exopeptidase</fullName>
    </submittedName>
</protein>
<dbReference type="STRING" id="27342.A0A0H2R9L5"/>
<sequence>MKNGEDTGQFAFDKLVETGLHEDIELRVGQTRPQKKFRWIIAAVTILFGTLLWYSLEDKIAAVESEVSLDENSSSWLGIFNEKPHRGRRGRRFLNGKAAERIFLKVPNNDSAISTSRQFATKPHMAGTDGDLTTALDFLHLLQSELNISAPSEEPVFSAGTAESREATLSISSLTSPKAWIDVYYPVMNTPLDRSVEILSDDGEPVWKAHVEEVAEDVLDPEAGEYVTAVPVFHGLSCGGEVEGKLVYANYGRKEDYDELERRGVNLTGTIVIARYGGIFRGLKIKGAQERGAVGCLIYSDLRDDGTVTNENGYSSYPYGPARNPTSVQRGSVQFISVYPGDPTTPGYPSYENSTRTNAVSIPRIPSLPISAATARRLFEEIEEGGSNRTIKLVNHVDDRVIPIWNVMGVIPGHIKNEVVVVGNHRDGKFFKASLVMGATDPTSGTVSTYEVIRGLGVLLKKGWRPLRTIVIASWDAEEYGLIGSTEWGEDFESWIEENVVAYLNLDSSVSGSRFGLSASPSLAHLVRDTAMKVQHPTDPSRTLWDARVDRGVLYGVFDQEAAEAYELEFGVPAFPNASVFAAQSEEVVANGDVSIGVGNLGSGSDYTVFLQRIGIASTNGGFGSTLSDPVYHYHSVFDSQKWQERFGDPGFHRHVAVAKHLGLQLLQLADSIVLPLNTTQYAFTLDSYLDKVESIASEQGFDTDFSDLRNSIAKLQQASENLDIEKAKAENRMKKMIAKWLRYRQRRRFLCKLRKFLKKIKRWLGIGKKCEHSKSELLEHTTPMFKQLDRVGAAGPVKPRVGRFPAWVKEQADKKAHGERDDRQHGHHSKSKLAKKLMAAAKRVQAVNKKLVAFERGFISEEGIKDREWYRHLGVAPGKWLGYGATTFPGLTEAFTFEKNATLAQYEAKRLQKLIDTLAETIRV</sequence>
<feature type="domain" description="PA" evidence="5">
    <location>
        <begin position="242"/>
        <end position="318"/>
    </location>
</feature>
<evidence type="ECO:0000256" key="4">
    <source>
        <dbReference type="SAM" id="Phobius"/>
    </source>
</evidence>
<dbReference type="InterPro" id="IPR007484">
    <property type="entry name" value="Peptidase_M28"/>
</dbReference>
<dbReference type="SUPFAM" id="SSF47672">
    <property type="entry name" value="Transferrin receptor-like dimerisation domain"/>
    <property type="match status" value="1"/>
</dbReference>